<dbReference type="EMBL" id="CM023488">
    <property type="protein sequence ID" value="KAH6924092.1"/>
    <property type="molecule type" value="Genomic_DNA"/>
</dbReference>
<protein>
    <submittedName>
        <fullName evidence="1">Uncharacterized protein</fullName>
    </submittedName>
</protein>
<comment type="caution">
    <text evidence="1">The sequence shown here is derived from an EMBL/GenBank/DDBJ whole genome shotgun (WGS) entry which is preliminary data.</text>
</comment>
<name>A0ACB7RMA5_HYAAI</name>
<keyword evidence="2" id="KW-1185">Reference proteome</keyword>
<sequence>MAMGTYQMNHVVTVTLNSGEATKRLTALKELLFETSVSRHRSAGATSKDPPTLAIAWRGRR</sequence>
<reference evidence="1" key="1">
    <citation type="submission" date="2020-05" db="EMBL/GenBank/DDBJ databases">
        <title>Large-scale comparative analyses of tick genomes elucidate their genetic diversity and vector capacities.</title>
        <authorList>
            <person name="Jia N."/>
            <person name="Wang J."/>
            <person name="Shi W."/>
            <person name="Du L."/>
            <person name="Sun Y."/>
            <person name="Zhan W."/>
            <person name="Jiang J."/>
            <person name="Wang Q."/>
            <person name="Zhang B."/>
            <person name="Ji P."/>
            <person name="Sakyi L.B."/>
            <person name="Cui X."/>
            <person name="Yuan T."/>
            <person name="Jiang B."/>
            <person name="Yang W."/>
            <person name="Lam T.T.-Y."/>
            <person name="Chang Q."/>
            <person name="Ding S."/>
            <person name="Wang X."/>
            <person name="Zhu J."/>
            <person name="Ruan X."/>
            <person name="Zhao L."/>
            <person name="Wei J."/>
            <person name="Que T."/>
            <person name="Du C."/>
            <person name="Cheng J."/>
            <person name="Dai P."/>
            <person name="Han X."/>
            <person name="Huang E."/>
            <person name="Gao Y."/>
            <person name="Liu J."/>
            <person name="Shao H."/>
            <person name="Ye R."/>
            <person name="Li L."/>
            <person name="Wei W."/>
            <person name="Wang X."/>
            <person name="Wang C."/>
            <person name="Yang T."/>
            <person name="Huo Q."/>
            <person name="Li W."/>
            <person name="Guo W."/>
            <person name="Chen H."/>
            <person name="Zhou L."/>
            <person name="Ni X."/>
            <person name="Tian J."/>
            <person name="Zhou Y."/>
            <person name="Sheng Y."/>
            <person name="Liu T."/>
            <person name="Pan Y."/>
            <person name="Xia L."/>
            <person name="Li J."/>
            <person name="Zhao F."/>
            <person name="Cao W."/>
        </authorList>
    </citation>
    <scope>NUCLEOTIDE SEQUENCE</scope>
    <source>
        <strain evidence="1">Hyas-2018</strain>
    </source>
</reference>
<gene>
    <name evidence="1" type="ORF">HPB50_011368</name>
</gene>
<evidence type="ECO:0000313" key="2">
    <source>
        <dbReference type="Proteomes" id="UP000821845"/>
    </source>
</evidence>
<accession>A0ACB7RMA5</accession>
<dbReference type="Proteomes" id="UP000821845">
    <property type="component" value="Chromosome 8"/>
</dbReference>
<organism evidence="1 2">
    <name type="scientific">Hyalomma asiaticum</name>
    <name type="common">Tick</name>
    <dbReference type="NCBI Taxonomy" id="266040"/>
    <lineage>
        <taxon>Eukaryota</taxon>
        <taxon>Metazoa</taxon>
        <taxon>Ecdysozoa</taxon>
        <taxon>Arthropoda</taxon>
        <taxon>Chelicerata</taxon>
        <taxon>Arachnida</taxon>
        <taxon>Acari</taxon>
        <taxon>Parasitiformes</taxon>
        <taxon>Ixodida</taxon>
        <taxon>Ixodoidea</taxon>
        <taxon>Ixodidae</taxon>
        <taxon>Hyalomminae</taxon>
        <taxon>Hyalomma</taxon>
    </lineage>
</organism>
<evidence type="ECO:0000313" key="1">
    <source>
        <dbReference type="EMBL" id="KAH6924092.1"/>
    </source>
</evidence>
<proteinExistence type="predicted"/>